<dbReference type="PANTHER" id="PTHR11229:SF8">
    <property type="entry name" value="LARGE RIBOSOMAL SUBUNIT PROTEIN UL3M"/>
    <property type="match status" value="1"/>
</dbReference>
<dbReference type="NCBIfam" id="TIGR03625">
    <property type="entry name" value="L3_bact"/>
    <property type="match status" value="1"/>
</dbReference>
<dbReference type="Pfam" id="PF00297">
    <property type="entry name" value="Ribosomal_L3"/>
    <property type="match status" value="1"/>
</dbReference>
<reference evidence="10" key="3">
    <citation type="submission" date="2023-05" db="EMBL/GenBank/DDBJ databases">
        <authorList>
            <person name="Smith C.H."/>
        </authorList>
    </citation>
    <scope>NUCLEOTIDE SEQUENCE</scope>
    <source>
        <strain evidence="10">CHS0354</strain>
        <tissue evidence="10">Mantle</tissue>
    </source>
</reference>
<dbReference type="GO" id="GO:0006412">
    <property type="term" value="P:translation"/>
    <property type="evidence" value="ECO:0007669"/>
    <property type="project" value="InterPro"/>
</dbReference>
<dbReference type="InterPro" id="IPR019926">
    <property type="entry name" value="Ribosomal_uL3_CS"/>
</dbReference>
<dbReference type="InterPro" id="IPR000597">
    <property type="entry name" value="Ribosomal_uL3"/>
</dbReference>
<name>A0AAE0TCS3_9BIVA</name>
<keyword evidence="3" id="KW-0809">Transit peptide</keyword>
<dbReference type="InterPro" id="IPR009000">
    <property type="entry name" value="Transl_B-barrel_sf"/>
</dbReference>
<dbReference type="Gene3D" id="3.30.160.810">
    <property type="match status" value="1"/>
</dbReference>
<dbReference type="AlphaFoldDB" id="A0AAE0TCS3"/>
<comment type="caution">
    <text evidence="10">The sequence shown here is derived from an EMBL/GenBank/DDBJ whole genome shotgun (WGS) entry which is preliminary data.</text>
</comment>
<keyword evidence="4 9" id="KW-0689">Ribosomal protein</keyword>
<evidence type="ECO:0000256" key="3">
    <source>
        <dbReference type="ARBA" id="ARBA00022946"/>
    </source>
</evidence>
<evidence type="ECO:0000256" key="5">
    <source>
        <dbReference type="ARBA" id="ARBA00023128"/>
    </source>
</evidence>
<evidence type="ECO:0000313" key="11">
    <source>
        <dbReference type="Proteomes" id="UP001195483"/>
    </source>
</evidence>
<comment type="similarity">
    <text evidence="2 9">Belongs to the universal ribosomal protein uL3 family.</text>
</comment>
<gene>
    <name evidence="10" type="ORF">CHS0354_022550</name>
</gene>
<accession>A0AAE0TCS3</accession>
<protein>
    <recommendedName>
        <fullName evidence="7">Large ribosomal subunit protein uL3m</fullName>
    </recommendedName>
    <alternativeName>
        <fullName evidence="8">39S ribosomal protein L3, mitochondrial</fullName>
    </alternativeName>
</protein>
<dbReference type="FunFam" id="2.40.30.10:FF:000049">
    <property type="entry name" value="39S ribosomal protein L3, mitochondrial"/>
    <property type="match status" value="1"/>
</dbReference>
<dbReference type="SUPFAM" id="SSF50447">
    <property type="entry name" value="Translation proteins"/>
    <property type="match status" value="1"/>
</dbReference>
<dbReference type="PROSITE" id="PS00474">
    <property type="entry name" value="RIBOSOMAL_L3"/>
    <property type="match status" value="1"/>
</dbReference>
<evidence type="ECO:0000256" key="6">
    <source>
        <dbReference type="ARBA" id="ARBA00023274"/>
    </source>
</evidence>
<dbReference type="GO" id="GO:0005762">
    <property type="term" value="C:mitochondrial large ribosomal subunit"/>
    <property type="evidence" value="ECO:0007669"/>
    <property type="project" value="TreeGrafter"/>
</dbReference>
<evidence type="ECO:0000256" key="8">
    <source>
        <dbReference type="ARBA" id="ARBA00035396"/>
    </source>
</evidence>
<evidence type="ECO:0000256" key="4">
    <source>
        <dbReference type="ARBA" id="ARBA00022980"/>
    </source>
</evidence>
<dbReference type="InterPro" id="IPR019927">
    <property type="entry name" value="Ribosomal_uL3_bac/org-type"/>
</dbReference>
<keyword evidence="6 9" id="KW-0687">Ribonucleoprotein</keyword>
<dbReference type="Proteomes" id="UP001195483">
    <property type="component" value="Unassembled WGS sequence"/>
</dbReference>
<dbReference type="GO" id="GO:0003735">
    <property type="term" value="F:structural constituent of ribosome"/>
    <property type="evidence" value="ECO:0007669"/>
    <property type="project" value="InterPro"/>
</dbReference>
<organism evidence="10 11">
    <name type="scientific">Potamilus streckersoni</name>
    <dbReference type="NCBI Taxonomy" id="2493646"/>
    <lineage>
        <taxon>Eukaryota</taxon>
        <taxon>Metazoa</taxon>
        <taxon>Spiralia</taxon>
        <taxon>Lophotrochozoa</taxon>
        <taxon>Mollusca</taxon>
        <taxon>Bivalvia</taxon>
        <taxon>Autobranchia</taxon>
        <taxon>Heteroconchia</taxon>
        <taxon>Palaeoheterodonta</taxon>
        <taxon>Unionida</taxon>
        <taxon>Unionoidea</taxon>
        <taxon>Unionidae</taxon>
        <taxon>Ambleminae</taxon>
        <taxon>Lampsilini</taxon>
        <taxon>Potamilus</taxon>
    </lineage>
</organism>
<dbReference type="EMBL" id="JAEAOA010001366">
    <property type="protein sequence ID" value="KAK3607388.1"/>
    <property type="molecule type" value="Genomic_DNA"/>
</dbReference>
<dbReference type="Gene3D" id="2.40.30.10">
    <property type="entry name" value="Translation factors"/>
    <property type="match status" value="2"/>
</dbReference>
<evidence type="ECO:0000256" key="7">
    <source>
        <dbReference type="ARBA" id="ARBA00035209"/>
    </source>
</evidence>
<comment type="subcellular location">
    <subcellularLocation>
        <location evidence="1">Mitochondrion</location>
    </subcellularLocation>
</comment>
<dbReference type="PANTHER" id="PTHR11229">
    <property type="entry name" value="50S RIBOSOMAL PROTEIN L3"/>
    <property type="match status" value="1"/>
</dbReference>
<sequence length="371" mass="41961">MAAFCIRSMLLRNLTCQNLISADPTLTARVLVCHQQVRGRRRTCKPPSWFSKRRVSVKQDITPENAKFIKEVVIETYKKPESPLKDGPWARGSWTPRTQRTGVLAIKLGIVPQWTKDGKKFKTTLLQVLDNHVINYTPPEEFSKSMGWKPFWGSKYGSVVVGALSCEPHLFSKSYNNLFAKAGVPPKRKLTRFLVTPDAAIQPGTPLNVMHFRVGDYVDCSAKTIGHGFQGVVKRWGMKGGPASHGCTKAHRRMGSMGGGGAKASVWKGKRMPGHMGMDWRIVKGLKIWRIDTKYNVLYVTGYSVPGPTHCYVRVYDTILRHRREDLEENGNPPPMPTFYPEDIEEPIPEEYLDEELFNFSSESISYVTEK</sequence>
<keyword evidence="5" id="KW-0496">Mitochondrion</keyword>
<keyword evidence="11" id="KW-1185">Reference proteome</keyword>
<proteinExistence type="inferred from homology"/>
<reference evidence="10" key="2">
    <citation type="journal article" date="2021" name="Genome Biol. Evol.">
        <title>Developing a high-quality reference genome for a parasitic bivalve with doubly uniparental inheritance (Bivalvia: Unionida).</title>
        <authorList>
            <person name="Smith C.H."/>
        </authorList>
    </citation>
    <scope>NUCLEOTIDE SEQUENCE</scope>
    <source>
        <strain evidence="10">CHS0354</strain>
        <tissue evidence="10">Mantle</tissue>
    </source>
</reference>
<evidence type="ECO:0000256" key="2">
    <source>
        <dbReference type="ARBA" id="ARBA00006540"/>
    </source>
</evidence>
<evidence type="ECO:0000313" key="10">
    <source>
        <dbReference type="EMBL" id="KAK3607388.1"/>
    </source>
</evidence>
<reference evidence="10" key="1">
    <citation type="journal article" date="2021" name="Genome Biol. Evol.">
        <title>A High-Quality Reference Genome for a Parasitic Bivalve with Doubly Uniparental Inheritance (Bivalvia: Unionida).</title>
        <authorList>
            <person name="Smith C.H."/>
        </authorList>
    </citation>
    <scope>NUCLEOTIDE SEQUENCE</scope>
    <source>
        <strain evidence="10">CHS0354</strain>
    </source>
</reference>
<evidence type="ECO:0000256" key="1">
    <source>
        <dbReference type="ARBA" id="ARBA00004173"/>
    </source>
</evidence>
<evidence type="ECO:0000256" key="9">
    <source>
        <dbReference type="RuleBase" id="RU003905"/>
    </source>
</evidence>